<organism evidence="2 3">
    <name type="scientific">miscellaneous Crenarchaeota group-15 archaeon DG-45</name>
    <dbReference type="NCBI Taxonomy" id="1685127"/>
    <lineage>
        <taxon>Archaea</taxon>
        <taxon>Candidatus Bathyarchaeota</taxon>
        <taxon>MCG-15</taxon>
    </lineage>
</organism>
<dbReference type="PROSITE" id="PS50902">
    <property type="entry name" value="FLAVODOXIN_LIKE"/>
    <property type="match status" value="1"/>
</dbReference>
<accession>A0A0M0BP74</accession>
<evidence type="ECO:0000313" key="2">
    <source>
        <dbReference type="EMBL" id="KON30377.1"/>
    </source>
</evidence>
<name>A0A0M0BP74_9ARCH</name>
<dbReference type="Gene3D" id="3.40.50.360">
    <property type="match status" value="1"/>
</dbReference>
<feature type="domain" description="Flavodoxin-like" evidence="1">
    <location>
        <begin position="4"/>
        <end position="175"/>
    </location>
</feature>
<reference evidence="2 3" key="1">
    <citation type="submission" date="2015-06" db="EMBL/GenBank/DDBJ databases">
        <title>New insights into the roles of widespread benthic archaea in carbon and nitrogen cycling.</title>
        <authorList>
            <person name="Lazar C.S."/>
            <person name="Baker B.J."/>
            <person name="Seitz K.W."/>
            <person name="Hyde A.S."/>
            <person name="Dick G.J."/>
            <person name="Hinrichs K.-U."/>
            <person name="Teske A.P."/>
        </authorList>
    </citation>
    <scope>NUCLEOTIDE SEQUENCE [LARGE SCALE GENOMIC DNA]</scope>
    <source>
        <strain evidence="2">DG-45</strain>
    </source>
</reference>
<evidence type="ECO:0000259" key="1">
    <source>
        <dbReference type="PROSITE" id="PS50902"/>
    </source>
</evidence>
<dbReference type="AlphaFoldDB" id="A0A0M0BP74"/>
<evidence type="ECO:0000313" key="3">
    <source>
        <dbReference type="Proteomes" id="UP000037210"/>
    </source>
</evidence>
<dbReference type="EMBL" id="LFWZ01000033">
    <property type="protein sequence ID" value="KON30377.1"/>
    <property type="molecule type" value="Genomic_DNA"/>
</dbReference>
<comment type="caution">
    <text evidence="2">The sequence shown here is derived from an EMBL/GenBank/DDBJ whole genome shotgun (WGS) entry which is preliminary data.</text>
</comment>
<protein>
    <recommendedName>
        <fullName evidence="1">Flavodoxin-like domain-containing protein</fullName>
    </recommendedName>
</protein>
<dbReference type="Pfam" id="PF00258">
    <property type="entry name" value="Flavodoxin_1"/>
    <property type="match status" value="1"/>
</dbReference>
<dbReference type="SUPFAM" id="SSF52218">
    <property type="entry name" value="Flavoproteins"/>
    <property type="match status" value="1"/>
</dbReference>
<proteinExistence type="predicted"/>
<dbReference type="GO" id="GO:0010181">
    <property type="term" value="F:FMN binding"/>
    <property type="evidence" value="ECO:0007669"/>
    <property type="project" value="InterPro"/>
</dbReference>
<dbReference type="InterPro" id="IPR008254">
    <property type="entry name" value="Flavodoxin/NO_synth"/>
</dbReference>
<dbReference type="InterPro" id="IPR029039">
    <property type="entry name" value="Flavoprotein-like_sf"/>
</dbReference>
<dbReference type="Proteomes" id="UP000037210">
    <property type="component" value="Unassembled WGS sequence"/>
</dbReference>
<gene>
    <name evidence="2" type="ORF">AC482_04035</name>
</gene>
<sequence length="178" mass="19914">MKRAVIIYWSKTGNTEKAALALRTGLERGGIEVSLKRVEDAGDVDVFDYDLVCVGFPSHQWHPPKPMADFLMGKLNGYRREGRVKVGAPEITGKNALIFCTYSGPHTGIGEAIPAGKYVGQFFEHLGFKVVDEWYILGEFHGWEEGSTRGRMGDIRGKPTEEDLKKIELDAENLSRRL</sequence>